<keyword evidence="1" id="KW-0812">Transmembrane</keyword>
<dbReference type="EMBL" id="PFBI01000003">
    <property type="protein sequence ID" value="PIR84823.1"/>
    <property type="molecule type" value="Genomic_DNA"/>
</dbReference>
<sequence>MRMTNQYAWNIIFTLFFIVLVVAGIEVLNVHSYRPLYSVSGADILLITLATYRLIRLFVYDKITAFFREQFFDVVEVEGVTILMKPEKGPRRTLGDLITCPWCFGIWASAMVIFFYFLTPYAFYPVLFLSIAAVATFLQLVSNVVGWKAEQLKKDVENL</sequence>
<protein>
    <recommendedName>
        <fullName evidence="4">DUF1360 domain-containing protein</fullName>
    </recommendedName>
</protein>
<dbReference type="Pfam" id="PF07098">
    <property type="entry name" value="DUF1360"/>
    <property type="match status" value="1"/>
</dbReference>
<evidence type="ECO:0000313" key="3">
    <source>
        <dbReference type="Proteomes" id="UP000229344"/>
    </source>
</evidence>
<feature type="transmembrane region" description="Helical" evidence="1">
    <location>
        <begin position="123"/>
        <end position="145"/>
    </location>
</feature>
<dbReference type="InterPro" id="IPR010773">
    <property type="entry name" value="Mycophage_PG1_Gp7"/>
</dbReference>
<organism evidence="2 3">
    <name type="scientific">Candidatus Kaiserbacteria bacterium CG10_big_fil_rev_8_21_14_0_10_47_16</name>
    <dbReference type="NCBI Taxonomy" id="1974608"/>
    <lineage>
        <taxon>Bacteria</taxon>
        <taxon>Candidatus Kaiseribacteriota</taxon>
    </lineage>
</organism>
<evidence type="ECO:0000256" key="1">
    <source>
        <dbReference type="SAM" id="Phobius"/>
    </source>
</evidence>
<feature type="transmembrane region" description="Helical" evidence="1">
    <location>
        <begin position="36"/>
        <end position="55"/>
    </location>
</feature>
<feature type="transmembrane region" description="Helical" evidence="1">
    <location>
        <begin position="94"/>
        <end position="117"/>
    </location>
</feature>
<reference evidence="3" key="1">
    <citation type="submission" date="2017-09" db="EMBL/GenBank/DDBJ databases">
        <title>Depth-based differentiation of microbial function through sediment-hosted aquifers and enrichment of novel symbionts in the deep terrestrial subsurface.</title>
        <authorList>
            <person name="Probst A.J."/>
            <person name="Ladd B."/>
            <person name="Jarett J.K."/>
            <person name="Geller-Mcgrath D.E."/>
            <person name="Sieber C.M.K."/>
            <person name="Emerson J.B."/>
            <person name="Anantharaman K."/>
            <person name="Thomas B.C."/>
            <person name="Malmstrom R."/>
            <person name="Stieglmeier M."/>
            <person name="Klingl A."/>
            <person name="Woyke T."/>
            <person name="Ryan C.M."/>
            <person name="Banfield J.F."/>
        </authorList>
    </citation>
    <scope>NUCLEOTIDE SEQUENCE [LARGE SCALE GENOMIC DNA]</scope>
</reference>
<dbReference type="Proteomes" id="UP000229344">
    <property type="component" value="Unassembled WGS sequence"/>
</dbReference>
<name>A0A2H0UEH8_9BACT</name>
<keyword evidence="1" id="KW-0472">Membrane</keyword>
<dbReference type="AlphaFoldDB" id="A0A2H0UEH8"/>
<comment type="caution">
    <text evidence="2">The sequence shown here is derived from an EMBL/GenBank/DDBJ whole genome shotgun (WGS) entry which is preliminary data.</text>
</comment>
<feature type="transmembrane region" description="Helical" evidence="1">
    <location>
        <begin position="7"/>
        <end position="30"/>
    </location>
</feature>
<proteinExistence type="predicted"/>
<evidence type="ECO:0008006" key="4">
    <source>
        <dbReference type="Google" id="ProtNLM"/>
    </source>
</evidence>
<accession>A0A2H0UEH8</accession>
<gene>
    <name evidence="2" type="ORF">COU16_00340</name>
</gene>
<evidence type="ECO:0000313" key="2">
    <source>
        <dbReference type="EMBL" id="PIR84823.1"/>
    </source>
</evidence>
<keyword evidence="1" id="KW-1133">Transmembrane helix</keyword>